<organism evidence="2 3">
    <name type="scientific">Streptomyces johnsoniae</name>
    <dbReference type="NCBI Taxonomy" id="3075532"/>
    <lineage>
        <taxon>Bacteria</taxon>
        <taxon>Bacillati</taxon>
        <taxon>Actinomycetota</taxon>
        <taxon>Actinomycetes</taxon>
        <taxon>Kitasatosporales</taxon>
        <taxon>Streptomycetaceae</taxon>
        <taxon>Streptomyces</taxon>
    </lineage>
</organism>
<keyword evidence="3" id="KW-1185">Reference proteome</keyword>
<dbReference type="Proteomes" id="UP001183615">
    <property type="component" value="Unassembled WGS sequence"/>
</dbReference>
<evidence type="ECO:0000313" key="3">
    <source>
        <dbReference type="Proteomes" id="UP001183615"/>
    </source>
</evidence>
<proteinExistence type="predicted"/>
<sequence length="353" mass="39100">MKFGIDLAPVISPDEKSAVDYYEEALRLAVLAEELGYGHVRTVEHYFTYYGGYSPDPVAFLSAVAARTERIKLVTGAVLPVFSHPVQLAGKLAMLDNISKGRLAVGFGRAFLPSEFEAFNVPIDESHERFREGIEACRRLWAEEDVVWNGTFHSFGPVTLLPRPYQQPHPPVLVATARTPESCVAAGEAGFGLMMVPGINSAEQTQHMLSLYRQAWADAGHEPGGENVHMSYNVYIDEDGEEAYRRGRHYDPRIGAKLAHAVADWKTTRSSAYRGYEQLTQAPEGGDPFDEHIRDNKVLVGTPEHIRGQLAAVRDLYGDDLTISFLVSSGDMPVEDSMRAMRLLAEQVVPHLS</sequence>
<dbReference type="RefSeq" id="WP_311620808.1">
    <property type="nucleotide sequence ID" value="NZ_JAVREV010000021.1"/>
</dbReference>
<comment type="caution">
    <text evidence="2">The sequence shown here is derived from an EMBL/GenBank/DDBJ whole genome shotgun (WGS) entry which is preliminary data.</text>
</comment>
<evidence type="ECO:0000313" key="2">
    <source>
        <dbReference type="EMBL" id="MDT0446656.1"/>
    </source>
</evidence>
<dbReference type="EMBL" id="JAVREV010000021">
    <property type="protein sequence ID" value="MDT0446656.1"/>
    <property type="molecule type" value="Genomic_DNA"/>
</dbReference>
<dbReference type="PANTHER" id="PTHR30137">
    <property type="entry name" value="LUCIFERASE-LIKE MONOOXYGENASE"/>
    <property type="match status" value="1"/>
</dbReference>
<feature type="domain" description="Luciferase-like" evidence="1">
    <location>
        <begin position="1"/>
        <end position="319"/>
    </location>
</feature>
<dbReference type="EC" id="1.-.-.-" evidence="2"/>
<accession>A0ABU2SDB3</accession>
<dbReference type="Pfam" id="PF00296">
    <property type="entry name" value="Bac_luciferase"/>
    <property type="match status" value="1"/>
</dbReference>
<gene>
    <name evidence="2" type="ORF">RM779_29270</name>
</gene>
<dbReference type="InterPro" id="IPR050766">
    <property type="entry name" value="Bact_Lucif_Oxidored"/>
</dbReference>
<dbReference type="SUPFAM" id="SSF51679">
    <property type="entry name" value="Bacterial luciferase-like"/>
    <property type="match status" value="1"/>
</dbReference>
<keyword evidence="2" id="KW-0560">Oxidoreductase</keyword>
<dbReference type="PANTHER" id="PTHR30137:SF6">
    <property type="entry name" value="LUCIFERASE-LIKE MONOOXYGENASE"/>
    <property type="match status" value="1"/>
</dbReference>
<dbReference type="Gene3D" id="3.20.20.30">
    <property type="entry name" value="Luciferase-like domain"/>
    <property type="match status" value="1"/>
</dbReference>
<dbReference type="GO" id="GO:0016491">
    <property type="term" value="F:oxidoreductase activity"/>
    <property type="evidence" value="ECO:0007669"/>
    <property type="project" value="UniProtKB-KW"/>
</dbReference>
<name>A0ABU2SDB3_9ACTN</name>
<evidence type="ECO:0000259" key="1">
    <source>
        <dbReference type="Pfam" id="PF00296"/>
    </source>
</evidence>
<reference evidence="3" key="1">
    <citation type="submission" date="2023-07" db="EMBL/GenBank/DDBJ databases">
        <title>30 novel species of actinomycetes from the DSMZ collection.</title>
        <authorList>
            <person name="Nouioui I."/>
        </authorList>
    </citation>
    <scope>NUCLEOTIDE SEQUENCE [LARGE SCALE GENOMIC DNA]</scope>
    <source>
        <strain evidence="3">DSM 41886</strain>
    </source>
</reference>
<dbReference type="InterPro" id="IPR011251">
    <property type="entry name" value="Luciferase-like_dom"/>
</dbReference>
<protein>
    <submittedName>
        <fullName evidence="2">LLM class flavin-dependent oxidoreductase</fullName>
        <ecNumber evidence="2">1.-.-.-</ecNumber>
    </submittedName>
</protein>
<dbReference type="InterPro" id="IPR036661">
    <property type="entry name" value="Luciferase-like_sf"/>
</dbReference>